<dbReference type="GO" id="GO:0016491">
    <property type="term" value="F:oxidoreductase activity"/>
    <property type="evidence" value="ECO:0007669"/>
    <property type="project" value="UniProtKB-KW"/>
</dbReference>
<dbReference type="EMBL" id="SORX01000016">
    <property type="protein sequence ID" value="TFD97730.1"/>
    <property type="molecule type" value="Genomic_DNA"/>
</dbReference>
<sequence length="300" mass="33801">MQRIQLSSDLSISRTVHGLMHLSSWNLTKEERLALIKEVLDTGITTFDHADIYGGYQCEALFGEALALEPSLREKMEIVTKCGIVLESPNRPAHRSHHYDTSKSHIISSVEHSLKNLSIESIDLLLIHRPDPLMNPEETAEAFDELHHSGKVKNFGVSNFKRSQLKMLETYIDQPLCTNQIELSPYHLENFEDGTLDLAMEMKTPLMAWSPLAGGRILTGQDDKAVRIRKALQEVGNEIGTEHLDEVIYTWLYTHPANISVIAGSGKIKRIQSAVNAQSLKMDAHQWFQIYQAVLGHDVP</sequence>
<dbReference type="PANTHER" id="PTHR43364:SF1">
    <property type="entry name" value="OXIDOREDUCTASE YDHF"/>
    <property type="match status" value="1"/>
</dbReference>
<gene>
    <name evidence="5" type="ORF">E2626_16390</name>
</gene>
<dbReference type="RefSeq" id="WP_134383151.1">
    <property type="nucleotide sequence ID" value="NZ_SORX01000016.1"/>
</dbReference>
<evidence type="ECO:0000256" key="2">
    <source>
        <dbReference type="ARBA" id="ARBA00023002"/>
    </source>
</evidence>
<comment type="caution">
    <text evidence="5">The sequence shown here is derived from an EMBL/GenBank/DDBJ whole genome shotgun (WGS) entry which is preliminary data.</text>
</comment>
<protein>
    <submittedName>
        <fullName evidence="5">Oxidoreductase</fullName>
    </submittedName>
</protein>
<reference evidence="5 6" key="1">
    <citation type="submission" date="2019-03" db="EMBL/GenBank/DDBJ databases">
        <authorList>
            <person name="Yang Y."/>
        </authorList>
    </citation>
    <scope>NUCLEOTIDE SEQUENCE [LARGE SCALE GENOMIC DNA]</scope>
    <source>
        <strain evidence="5 6">ASL-1</strain>
    </source>
</reference>
<dbReference type="CDD" id="cd19092">
    <property type="entry name" value="AKR_BsYcsN_EcYdhF-like"/>
    <property type="match status" value="1"/>
</dbReference>
<evidence type="ECO:0000259" key="4">
    <source>
        <dbReference type="Pfam" id="PF00248"/>
    </source>
</evidence>
<organism evidence="5 6">
    <name type="scientific">Jeotgalibacillus salarius</name>
    <dbReference type="NCBI Taxonomy" id="546023"/>
    <lineage>
        <taxon>Bacteria</taxon>
        <taxon>Bacillati</taxon>
        <taxon>Bacillota</taxon>
        <taxon>Bacilli</taxon>
        <taxon>Bacillales</taxon>
        <taxon>Caryophanaceae</taxon>
        <taxon>Jeotgalibacillus</taxon>
    </lineage>
</organism>
<evidence type="ECO:0000313" key="6">
    <source>
        <dbReference type="Proteomes" id="UP000297776"/>
    </source>
</evidence>
<dbReference type="Proteomes" id="UP000297776">
    <property type="component" value="Unassembled WGS sequence"/>
</dbReference>
<feature type="domain" description="NADP-dependent oxidoreductase" evidence="4">
    <location>
        <begin position="18"/>
        <end position="291"/>
    </location>
</feature>
<keyword evidence="6" id="KW-1185">Reference proteome</keyword>
<dbReference type="PANTHER" id="PTHR43364">
    <property type="entry name" value="NADH-SPECIFIC METHYLGLYOXAL REDUCTASE-RELATED"/>
    <property type="match status" value="1"/>
</dbReference>
<comment type="similarity">
    <text evidence="3">Belongs to the aldo/keto reductase family. Aldo/keto reductase 2 subfamily.</text>
</comment>
<evidence type="ECO:0000313" key="5">
    <source>
        <dbReference type="EMBL" id="TFD97730.1"/>
    </source>
</evidence>
<dbReference type="OrthoDB" id="9773828at2"/>
<dbReference type="FunFam" id="3.20.20.100:FF:000008">
    <property type="entry name" value="Aldo/keto reductase family oxidoreductase"/>
    <property type="match status" value="1"/>
</dbReference>
<name>A0A4Y8L9L3_9BACL</name>
<dbReference type="AlphaFoldDB" id="A0A4Y8L9L3"/>
<keyword evidence="2" id="KW-0560">Oxidoreductase</keyword>
<evidence type="ECO:0000256" key="1">
    <source>
        <dbReference type="ARBA" id="ARBA00022857"/>
    </source>
</evidence>
<keyword evidence="1" id="KW-0521">NADP</keyword>
<dbReference type="SUPFAM" id="SSF51430">
    <property type="entry name" value="NAD(P)-linked oxidoreductase"/>
    <property type="match status" value="1"/>
</dbReference>
<dbReference type="Pfam" id="PF00248">
    <property type="entry name" value="Aldo_ket_red"/>
    <property type="match status" value="1"/>
</dbReference>
<accession>A0A4Y8L9L3</accession>
<dbReference type="Gene3D" id="3.20.20.100">
    <property type="entry name" value="NADP-dependent oxidoreductase domain"/>
    <property type="match status" value="1"/>
</dbReference>
<proteinExistence type="inferred from homology"/>
<dbReference type="InterPro" id="IPR036812">
    <property type="entry name" value="NAD(P)_OxRdtase_dom_sf"/>
</dbReference>
<evidence type="ECO:0000256" key="3">
    <source>
        <dbReference type="ARBA" id="ARBA00038157"/>
    </source>
</evidence>
<dbReference type="InterPro" id="IPR023210">
    <property type="entry name" value="NADP_OxRdtase_dom"/>
</dbReference>
<dbReference type="GO" id="GO:0005829">
    <property type="term" value="C:cytosol"/>
    <property type="evidence" value="ECO:0007669"/>
    <property type="project" value="TreeGrafter"/>
</dbReference>
<dbReference type="InterPro" id="IPR050523">
    <property type="entry name" value="AKR_Detox_Biosynth"/>
</dbReference>